<dbReference type="AlphaFoldDB" id="A0A251UI72"/>
<evidence type="ECO:0000313" key="1">
    <source>
        <dbReference type="EMBL" id="KAF5801512.1"/>
    </source>
</evidence>
<keyword evidence="3" id="KW-1185">Reference proteome</keyword>
<organism evidence="2 3">
    <name type="scientific">Helianthus annuus</name>
    <name type="common">Common sunflower</name>
    <dbReference type="NCBI Taxonomy" id="4232"/>
    <lineage>
        <taxon>Eukaryota</taxon>
        <taxon>Viridiplantae</taxon>
        <taxon>Streptophyta</taxon>
        <taxon>Embryophyta</taxon>
        <taxon>Tracheophyta</taxon>
        <taxon>Spermatophyta</taxon>
        <taxon>Magnoliopsida</taxon>
        <taxon>eudicotyledons</taxon>
        <taxon>Gunneridae</taxon>
        <taxon>Pentapetalae</taxon>
        <taxon>asterids</taxon>
        <taxon>campanulids</taxon>
        <taxon>Asterales</taxon>
        <taxon>Asteraceae</taxon>
        <taxon>Asteroideae</taxon>
        <taxon>Heliantheae alliance</taxon>
        <taxon>Heliantheae</taxon>
        <taxon>Helianthus</taxon>
    </lineage>
</organism>
<name>A0A251UI72_HELAN</name>
<proteinExistence type="predicted"/>
<gene>
    <name evidence="2" type="ORF">HannXRQ_Chr06g0171871</name>
    <name evidence="1" type="ORF">HanXRQr2_Chr06g0248931</name>
</gene>
<evidence type="ECO:0000313" key="2">
    <source>
        <dbReference type="EMBL" id="OTG22472.1"/>
    </source>
</evidence>
<reference evidence="2" key="2">
    <citation type="submission" date="2017-02" db="EMBL/GenBank/DDBJ databases">
        <title>Sunflower complete genome.</title>
        <authorList>
            <person name="Langlade N."/>
            <person name="Munos S."/>
        </authorList>
    </citation>
    <scope>NUCLEOTIDE SEQUENCE [LARGE SCALE GENOMIC DNA]</scope>
    <source>
        <tissue evidence="2">Leaves</tissue>
    </source>
</reference>
<dbReference type="EMBL" id="CM007895">
    <property type="protein sequence ID" value="OTG22472.1"/>
    <property type="molecule type" value="Genomic_DNA"/>
</dbReference>
<reference evidence="1 3" key="1">
    <citation type="journal article" date="2017" name="Nature">
        <title>The sunflower genome provides insights into oil metabolism, flowering and Asterid evolution.</title>
        <authorList>
            <person name="Badouin H."/>
            <person name="Gouzy J."/>
            <person name="Grassa C.J."/>
            <person name="Murat F."/>
            <person name="Staton S.E."/>
            <person name="Cottret L."/>
            <person name="Lelandais-Briere C."/>
            <person name="Owens G.L."/>
            <person name="Carrere S."/>
            <person name="Mayjonade B."/>
            <person name="Legrand L."/>
            <person name="Gill N."/>
            <person name="Kane N.C."/>
            <person name="Bowers J.E."/>
            <person name="Hubner S."/>
            <person name="Bellec A."/>
            <person name="Berard A."/>
            <person name="Berges H."/>
            <person name="Blanchet N."/>
            <person name="Boniface M.C."/>
            <person name="Brunel D."/>
            <person name="Catrice O."/>
            <person name="Chaidir N."/>
            <person name="Claudel C."/>
            <person name="Donnadieu C."/>
            <person name="Faraut T."/>
            <person name="Fievet G."/>
            <person name="Helmstetter N."/>
            <person name="King M."/>
            <person name="Knapp S.J."/>
            <person name="Lai Z."/>
            <person name="Le Paslier M.C."/>
            <person name="Lippi Y."/>
            <person name="Lorenzon L."/>
            <person name="Mandel J.R."/>
            <person name="Marage G."/>
            <person name="Marchand G."/>
            <person name="Marquand E."/>
            <person name="Bret-Mestries E."/>
            <person name="Morien E."/>
            <person name="Nambeesan S."/>
            <person name="Nguyen T."/>
            <person name="Pegot-Espagnet P."/>
            <person name="Pouilly N."/>
            <person name="Raftis F."/>
            <person name="Sallet E."/>
            <person name="Schiex T."/>
            <person name="Thomas J."/>
            <person name="Vandecasteele C."/>
            <person name="Vares D."/>
            <person name="Vear F."/>
            <person name="Vautrin S."/>
            <person name="Crespi M."/>
            <person name="Mangin B."/>
            <person name="Burke J.M."/>
            <person name="Salse J."/>
            <person name="Munos S."/>
            <person name="Vincourt P."/>
            <person name="Rieseberg L.H."/>
            <person name="Langlade N.B."/>
        </authorList>
    </citation>
    <scope>NUCLEOTIDE SEQUENCE [LARGE SCALE GENOMIC DNA]</scope>
    <source>
        <strain evidence="3">cv. SF193</strain>
        <tissue evidence="1">Leaves</tissue>
    </source>
</reference>
<dbReference type="InParanoid" id="A0A251UI72"/>
<protein>
    <submittedName>
        <fullName evidence="2">Uncharacterized protein</fullName>
    </submittedName>
</protein>
<dbReference type="Proteomes" id="UP000215914">
    <property type="component" value="Chromosome 6"/>
</dbReference>
<evidence type="ECO:0000313" key="3">
    <source>
        <dbReference type="Proteomes" id="UP000215914"/>
    </source>
</evidence>
<sequence>MSIIVYVDVGKARLLNKIEQTRLLFEQTRTLISILNLPPFDGAEGMLGRLLAELTWSL</sequence>
<accession>A0A251UI72</accession>
<dbReference type="EMBL" id="MNCJ02000321">
    <property type="protein sequence ID" value="KAF5801512.1"/>
    <property type="molecule type" value="Genomic_DNA"/>
</dbReference>
<reference evidence="1" key="3">
    <citation type="submission" date="2020-06" db="EMBL/GenBank/DDBJ databases">
        <title>Helianthus annuus Genome sequencing and assembly Release 2.</title>
        <authorList>
            <person name="Gouzy J."/>
            <person name="Langlade N."/>
            <person name="Munos S."/>
        </authorList>
    </citation>
    <scope>NUCLEOTIDE SEQUENCE</scope>
    <source>
        <tissue evidence="1">Leaves</tissue>
    </source>
</reference>
<dbReference type="Gramene" id="mRNA:HanXRQr2_Chr06g0248931">
    <property type="protein sequence ID" value="mRNA:HanXRQr2_Chr06g0248931"/>
    <property type="gene ID" value="HanXRQr2_Chr06g0248931"/>
</dbReference>